<dbReference type="InterPro" id="IPR035979">
    <property type="entry name" value="RBD_domain_sf"/>
</dbReference>
<evidence type="ECO:0000313" key="8">
    <source>
        <dbReference type="EMBL" id="KFD57619.1"/>
    </source>
</evidence>
<dbReference type="GO" id="GO:0071011">
    <property type="term" value="C:precatalytic spliceosome"/>
    <property type="evidence" value="ECO:0007669"/>
    <property type="project" value="TreeGrafter"/>
</dbReference>
<keyword evidence="5" id="KW-0694">RNA-binding</keyword>
<dbReference type="PROSITE" id="PS50102">
    <property type="entry name" value="RRM"/>
    <property type="match status" value="1"/>
</dbReference>
<dbReference type="AlphaFoldDB" id="A0A085MK73"/>
<reference evidence="8 10" key="1">
    <citation type="journal article" date="2014" name="Nat. Genet.">
        <title>Genome and transcriptome of the porcine whipworm Trichuris suis.</title>
        <authorList>
            <person name="Jex A.R."/>
            <person name="Nejsum P."/>
            <person name="Schwarz E.M."/>
            <person name="Hu L."/>
            <person name="Young N.D."/>
            <person name="Hall R.S."/>
            <person name="Korhonen P.K."/>
            <person name="Liao S."/>
            <person name="Thamsborg S."/>
            <person name="Xia J."/>
            <person name="Xu P."/>
            <person name="Wang S."/>
            <person name="Scheerlinck J.P."/>
            <person name="Hofmann A."/>
            <person name="Sternberg P.W."/>
            <person name="Wang J."/>
            <person name="Gasser R.B."/>
        </authorList>
    </citation>
    <scope>NUCLEOTIDE SEQUENCE [LARGE SCALE GENOMIC DNA]</scope>
    <source>
        <strain evidence="9">DCEP-RM93F</strain>
        <strain evidence="8">DCEP-RM93M</strain>
    </source>
</reference>
<evidence type="ECO:0000313" key="9">
    <source>
        <dbReference type="EMBL" id="KFD72297.1"/>
    </source>
</evidence>
<accession>A0A085MK73</accession>
<dbReference type="GO" id="GO:0003729">
    <property type="term" value="F:mRNA binding"/>
    <property type="evidence" value="ECO:0007669"/>
    <property type="project" value="TreeGrafter"/>
</dbReference>
<protein>
    <recommendedName>
        <fullName evidence="2">U11/U12 small nuclear ribonucleoprotein 35 kDa protein</fullName>
    </recommendedName>
    <alternativeName>
        <fullName evidence="4">U1 snRNP-binding protein homolog</fullName>
    </alternativeName>
</protein>
<dbReference type="PANTHER" id="PTHR13952:SF6">
    <property type="entry name" value="U11_U12 SMALL NUCLEAR RIBONUCLEOPROTEIN 35 KDA PROTEIN"/>
    <property type="match status" value="1"/>
</dbReference>
<evidence type="ECO:0000256" key="2">
    <source>
        <dbReference type="ARBA" id="ARBA00021080"/>
    </source>
</evidence>
<evidence type="ECO:0000256" key="1">
    <source>
        <dbReference type="ARBA" id="ARBA00004123"/>
    </source>
</evidence>
<evidence type="ECO:0000256" key="5">
    <source>
        <dbReference type="PROSITE-ProRule" id="PRU00176"/>
    </source>
</evidence>
<dbReference type="PANTHER" id="PTHR13952">
    <property type="entry name" value="U1 SMALL NUCLEAR RIBONUCLEOPROTEIN 70 KD"/>
    <property type="match status" value="1"/>
</dbReference>
<dbReference type="Pfam" id="PF00076">
    <property type="entry name" value="RRM_1"/>
    <property type="match status" value="1"/>
</dbReference>
<evidence type="ECO:0000256" key="3">
    <source>
        <dbReference type="ARBA" id="ARBA00023242"/>
    </source>
</evidence>
<dbReference type="EMBL" id="KL367478">
    <property type="protein sequence ID" value="KFD72297.1"/>
    <property type="molecule type" value="Genomic_DNA"/>
</dbReference>
<sequence length="189" mass="21958">MPKRNNGRMPTVSPYDPLKVGNAIGSLNQYHDRALLSASRARYRPNERVKGDPKCTVFVGNLNRETDEKELYNAFSRYGHVKRLRLVRDFVTGLSMRYAFVEFTRRRYAEKAYAEGHHLILNGYQILVDEEFERLLENWVPRRLGGGFGGRKSSGQLRFGCRENPHYSKMHTKSSSLQRSNNSRNMLKE</sequence>
<gene>
    <name evidence="8" type="ORF">M513_01289</name>
    <name evidence="9" type="ORF">M514_01289</name>
</gene>
<dbReference type="Proteomes" id="UP000030758">
    <property type="component" value="Unassembled WGS sequence"/>
</dbReference>
<feature type="region of interest" description="Disordered" evidence="6">
    <location>
        <begin position="166"/>
        <end position="189"/>
    </location>
</feature>
<evidence type="ECO:0000259" key="7">
    <source>
        <dbReference type="PROSITE" id="PS50102"/>
    </source>
</evidence>
<dbReference type="InterPro" id="IPR012677">
    <property type="entry name" value="Nucleotide-bd_a/b_plait_sf"/>
</dbReference>
<evidence type="ECO:0000313" key="10">
    <source>
        <dbReference type="Proteomes" id="UP000030764"/>
    </source>
</evidence>
<dbReference type="OrthoDB" id="6110261at2759"/>
<evidence type="ECO:0000256" key="4">
    <source>
        <dbReference type="ARBA" id="ARBA00031739"/>
    </source>
</evidence>
<dbReference type="Gene3D" id="3.30.70.330">
    <property type="match status" value="1"/>
</dbReference>
<name>A0A085MK73_9BILA</name>
<feature type="compositionally biased region" description="Low complexity" evidence="6">
    <location>
        <begin position="174"/>
        <end position="189"/>
    </location>
</feature>
<evidence type="ECO:0000256" key="6">
    <source>
        <dbReference type="SAM" id="MobiDB-lite"/>
    </source>
</evidence>
<comment type="subcellular location">
    <subcellularLocation>
        <location evidence="1">Nucleus</location>
    </subcellularLocation>
</comment>
<keyword evidence="10" id="KW-1185">Reference proteome</keyword>
<dbReference type="SMART" id="SM00360">
    <property type="entry name" value="RRM"/>
    <property type="match status" value="1"/>
</dbReference>
<dbReference type="InterPro" id="IPR051183">
    <property type="entry name" value="U1_U11-U12_snRNP_70-35kDa"/>
</dbReference>
<feature type="domain" description="RRM" evidence="7">
    <location>
        <begin position="55"/>
        <end position="133"/>
    </location>
</feature>
<dbReference type="Proteomes" id="UP000030764">
    <property type="component" value="Unassembled WGS sequence"/>
</dbReference>
<dbReference type="EMBL" id="KL363187">
    <property type="protein sequence ID" value="KFD57619.1"/>
    <property type="molecule type" value="Genomic_DNA"/>
</dbReference>
<dbReference type="InterPro" id="IPR000504">
    <property type="entry name" value="RRM_dom"/>
</dbReference>
<organism evidence="8 10">
    <name type="scientific">Trichuris suis</name>
    <name type="common">pig whipworm</name>
    <dbReference type="NCBI Taxonomy" id="68888"/>
    <lineage>
        <taxon>Eukaryota</taxon>
        <taxon>Metazoa</taxon>
        <taxon>Ecdysozoa</taxon>
        <taxon>Nematoda</taxon>
        <taxon>Enoplea</taxon>
        <taxon>Dorylaimia</taxon>
        <taxon>Trichinellida</taxon>
        <taxon>Trichuridae</taxon>
        <taxon>Trichuris</taxon>
    </lineage>
</organism>
<keyword evidence="3" id="KW-0539">Nucleus</keyword>
<dbReference type="SUPFAM" id="SSF54928">
    <property type="entry name" value="RNA-binding domain, RBD"/>
    <property type="match status" value="1"/>
</dbReference>
<proteinExistence type="predicted"/>
<dbReference type="FunFam" id="3.30.70.330:FF:000132">
    <property type="entry name" value="Small nuclear ribonucleoprotein U11/U12 subunit 35"/>
    <property type="match status" value="1"/>
</dbReference>
<dbReference type="GO" id="GO:0017069">
    <property type="term" value="F:snRNA binding"/>
    <property type="evidence" value="ECO:0007669"/>
    <property type="project" value="TreeGrafter"/>
</dbReference>
<dbReference type="GO" id="GO:0000398">
    <property type="term" value="P:mRNA splicing, via spliceosome"/>
    <property type="evidence" value="ECO:0007669"/>
    <property type="project" value="TreeGrafter"/>
</dbReference>